<proteinExistence type="inferred from homology"/>
<dbReference type="PROSITE" id="PS50111">
    <property type="entry name" value="CHEMOTAXIS_TRANSDUC_2"/>
    <property type="match status" value="1"/>
</dbReference>
<dbReference type="PANTHER" id="PTHR32089:SF114">
    <property type="entry name" value="METHYL-ACCEPTING CHEMOTAXIS PROTEIN MCPB"/>
    <property type="match status" value="1"/>
</dbReference>
<evidence type="ECO:0000256" key="5">
    <source>
        <dbReference type="SAM" id="Phobius"/>
    </source>
</evidence>
<dbReference type="InterPro" id="IPR004089">
    <property type="entry name" value="MCPsignal_dom"/>
</dbReference>
<dbReference type="SUPFAM" id="SSF58104">
    <property type="entry name" value="Methyl-accepting chemotaxis protein (MCP) signaling domain"/>
    <property type="match status" value="2"/>
</dbReference>
<keyword evidence="5" id="KW-0812">Transmembrane</keyword>
<comment type="similarity">
    <text evidence="2">Belongs to the methyl-accepting chemotaxis (MCP) protein family.</text>
</comment>
<keyword evidence="1 3" id="KW-0807">Transducer</keyword>
<sequence>MKRRYGMAFKLSVSFGVVMVLGALVTYTGLATMRQLIATSQEIQRIRTVQELGDQVQLVAQRQQAAVSDYLLTGDERLREQAQQAGAQLQALVEQIQGLVRTERGRQIAGELEEATRAYESVVSSILARRSYALEEARRARAELGAPASRLNEVVGQVVAFGDTLAQQATDRQGAIQRRAWSTMVTTAVAGLVASAIAVWLLLRATLVPLRGMAGLARRLAAGDLTVAALKVGNRDEVGETVAALNHMLANFKATVAAIGASVETVRTIAARLTQTSKETAAGASEAAAAVAQVASGATEQAQASEAMRQAVSQLGEAIGQISTGAQQTATELQATHQLLDRVAQLVQGATANAQRTSQRAEEAAATAVRGADVIQQMLDGARRIREAASRTAERMRALGELSAQIGHITNVISDIAEQTNLLALNAAIEAARAGESGRGFAVVADEVRKLAERSAHSAREIAGLIEQIQGATAEAVDATDAVMAELDKSSTLVGETRTALEDILQAAEGVRGDLQGIRESIGELSESTSQLVRTFDAVAAVTEENTAATEEMAASASQVQKSVERVAAVTQENAAAAEQVSSNVEQLKAAAAQIADLADQLNGAMRELEAQMARFRVEAATAQATEEAA</sequence>
<keyword evidence="5" id="KW-0472">Membrane</keyword>
<evidence type="ECO:0000256" key="4">
    <source>
        <dbReference type="SAM" id="Coils"/>
    </source>
</evidence>
<dbReference type="Gene3D" id="6.10.340.10">
    <property type="match status" value="1"/>
</dbReference>
<dbReference type="PROSITE" id="PS50885">
    <property type="entry name" value="HAMP"/>
    <property type="match status" value="1"/>
</dbReference>
<dbReference type="Pfam" id="PF12729">
    <property type="entry name" value="4HB_MCP_1"/>
    <property type="match status" value="1"/>
</dbReference>
<feature type="coiled-coil region" evidence="4">
    <location>
        <begin position="588"/>
        <end position="626"/>
    </location>
</feature>
<organism evidence="8 9">
    <name type="scientific">Thermaerobacter composti</name>
    <dbReference type="NCBI Taxonomy" id="554949"/>
    <lineage>
        <taxon>Bacteria</taxon>
        <taxon>Bacillati</taxon>
        <taxon>Bacillota</taxon>
        <taxon>Clostridia</taxon>
        <taxon>Eubacteriales</taxon>
        <taxon>Clostridiales Family XVII. Incertae Sedis</taxon>
        <taxon>Thermaerobacter</taxon>
    </lineage>
</organism>
<dbReference type="SMART" id="SM00283">
    <property type="entry name" value="MA"/>
    <property type="match status" value="1"/>
</dbReference>
<keyword evidence="4" id="KW-0175">Coiled coil</keyword>
<keyword evidence="5" id="KW-1133">Transmembrane helix</keyword>
<keyword evidence="9" id="KW-1185">Reference proteome</keyword>
<dbReference type="CDD" id="cd11386">
    <property type="entry name" value="MCP_signal"/>
    <property type="match status" value="1"/>
</dbReference>
<evidence type="ECO:0000259" key="7">
    <source>
        <dbReference type="PROSITE" id="PS50885"/>
    </source>
</evidence>
<dbReference type="EMBL" id="CP132508">
    <property type="protein sequence ID" value="WPD19372.1"/>
    <property type="molecule type" value="Genomic_DNA"/>
</dbReference>
<dbReference type="InterPro" id="IPR003660">
    <property type="entry name" value="HAMP_dom"/>
</dbReference>
<feature type="domain" description="Methyl-accepting transducer" evidence="6">
    <location>
        <begin position="304"/>
        <end position="561"/>
    </location>
</feature>
<dbReference type="Proteomes" id="UP001304683">
    <property type="component" value="Chromosome"/>
</dbReference>
<evidence type="ECO:0000256" key="1">
    <source>
        <dbReference type="ARBA" id="ARBA00023224"/>
    </source>
</evidence>
<dbReference type="Gene3D" id="1.10.287.950">
    <property type="entry name" value="Methyl-accepting chemotaxis protein"/>
    <property type="match status" value="1"/>
</dbReference>
<protein>
    <submittedName>
        <fullName evidence="8">Methyl-accepting chemotaxis protein</fullName>
    </submittedName>
</protein>
<evidence type="ECO:0000256" key="2">
    <source>
        <dbReference type="ARBA" id="ARBA00029447"/>
    </source>
</evidence>
<evidence type="ECO:0000256" key="3">
    <source>
        <dbReference type="PROSITE-ProRule" id="PRU00284"/>
    </source>
</evidence>
<evidence type="ECO:0000313" key="9">
    <source>
        <dbReference type="Proteomes" id="UP001304683"/>
    </source>
</evidence>
<reference evidence="8 9" key="1">
    <citation type="submission" date="2023-08" db="EMBL/GenBank/DDBJ databases">
        <title>Genome sequence of Thermaerobacter compostii strain Ins1, a spore-forming filamentous bacterium isolated from a deep geothermal reservoir.</title>
        <authorList>
            <person name="Bregnard D."/>
            <person name="Gonzalez D."/>
            <person name="Junier P."/>
        </authorList>
    </citation>
    <scope>NUCLEOTIDE SEQUENCE [LARGE SCALE GENOMIC DNA]</scope>
    <source>
        <strain evidence="8 9">Ins1</strain>
    </source>
</reference>
<dbReference type="RefSeq" id="WP_318750910.1">
    <property type="nucleotide sequence ID" value="NZ_CP132508.1"/>
</dbReference>
<dbReference type="Pfam" id="PF00015">
    <property type="entry name" value="MCPsignal"/>
    <property type="match status" value="1"/>
</dbReference>
<accession>A0ABZ0QS20</accession>
<feature type="transmembrane region" description="Helical" evidence="5">
    <location>
        <begin position="7"/>
        <end position="30"/>
    </location>
</feature>
<name>A0ABZ0QS20_9FIRM</name>
<evidence type="ECO:0000259" key="6">
    <source>
        <dbReference type="PROSITE" id="PS50111"/>
    </source>
</evidence>
<gene>
    <name evidence="8" type="ORF">Q5761_01490</name>
</gene>
<dbReference type="InterPro" id="IPR024478">
    <property type="entry name" value="HlyB_4HB_MCP"/>
</dbReference>
<dbReference type="PANTHER" id="PTHR32089">
    <property type="entry name" value="METHYL-ACCEPTING CHEMOTAXIS PROTEIN MCPB"/>
    <property type="match status" value="1"/>
</dbReference>
<dbReference type="SUPFAM" id="SSF158472">
    <property type="entry name" value="HAMP domain-like"/>
    <property type="match status" value="1"/>
</dbReference>
<feature type="transmembrane region" description="Helical" evidence="5">
    <location>
        <begin position="180"/>
        <end position="203"/>
    </location>
</feature>
<evidence type="ECO:0000313" key="8">
    <source>
        <dbReference type="EMBL" id="WPD19372.1"/>
    </source>
</evidence>
<dbReference type="CDD" id="cd06225">
    <property type="entry name" value="HAMP"/>
    <property type="match status" value="1"/>
</dbReference>
<feature type="domain" description="HAMP" evidence="7">
    <location>
        <begin position="204"/>
        <end position="257"/>
    </location>
</feature>
<dbReference type="SMART" id="SM00304">
    <property type="entry name" value="HAMP"/>
    <property type="match status" value="1"/>
</dbReference>
<dbReference type="Pfam" id="PF00672">
    <property type="entry name" value="HAMP"/>
    <property type="match status" value="1"/>
</dbReference>